<dbReference type="Proteomes" id="UP000326994">
    <property type="component" value="Unassembled WGS sequence"/>
</dbReference>
<dbReference type="PANTHER" id="PTHR34477">
    <property type="entry name" value="UPF0213 PROTEIN YHBQ"/>
    <property type="match status" value="1"/>
</dbReference>
<protein>
    <recommendedName>
        <fullName evidence="2">GIY-YIG domain-containing protein</fullName>
    </recommendedName>
</protein>
<dbReference type="PROSITE" id="PS50164">
    <property type="entry name" value="GIY_YIG"/>
    <property type="match status" value="1"/>
</dbReference>
<gene>
    <name evidence="3" type="ORF">ULMS_10210</name>
</gene>
<dbReference type="AlphaFoldDB" id="A0A5J4FUL3"/>
<accession>A0A5J4FUL3</accession>
<evidence type="ECO:0000313" key="4">
    <source>
        <dbReference type="Proteomes" id="UP000326994"/>
    </source>
</evidence>
<evidence type="ECO:0000259" key="2">
    <source>
        <dbReference type="PROSITE" id="PS50164"/>
    </source>
</evidence>
<evidence type="ECO:0000313" key="3">
    <source>
        <dbReference type="EMBL" id="GEQ85513.1"/>
    </source>
</evidence>
<feature type="domain" description="GIY-YIG" evidence="2">
    <location>
        <begin position="8"/>
        <end position="85"/>
    </location>
</feature>
<evidence type="ECO:0000256" key="1">
    <source>
        <dbReference type="ARBA" id="ARBA00007435"/>
    </source>
</evidence>
<comment type="caution">
    <text evidence="3">The sequence shown here is derived from an EMBL/GenBank/DDBJ whole genome shotgun (WGS) entry which is preliminary data.</text>
</comment>
<reference evidence="3 4" key="1">
    <citation type="submission" date="2019-08" db="EMBL/GenBank/DDBJ databases">
        <title>Ulvibacter marinistellae sp. nov., isolated from a starfish, Patiria pectinifera.</title>
        <authorList>
            <person name="Kawano K."/>
            <person name="Ushijima N."/>
            <person name="Kihara M."/>
            <person name="Itoh H."/>
        </authorList>
    </citation>
    <scope>NUCLEOTIDE SEQUENCE [LARGE SCALE GENOMIC DNA]</scope>
    <source>
        <strain evidence="3 4">KK4</strain>
    </source>
</reference>
<dbReference type="InterPro" id="IPR000305">
    <property type="entry name" value="GIY-YIG_endonuc"/>
</dbReference>
<dbReference type="Pfam" id="PF01541">
    <property type="entry name" value="GIY-YIG"/>
    <property type="match status" value="1"/>
</dbReference>
<organism evidence="3 4">
    <name type="scientific">Patiriisocius marinistellae</name>
    <dbReference type="NCBI Taxonomy" id="2494560"/>
    <lineage>
        <taxon>Bacteria</taxon>
        <taxon>Pseudomonadati</taxon>
        <taxon>Bacteroidota</taxon>
        <taxon>Flavobacteriia</taxon>
        <taxon>Flavobacteriales</taxon>
        <taxon>Flavobacteriaceae</taxon>
        <taxon>Patiriisocius</taxon>
    </lineage>
</organism>
<dbReference type="EMBL" id="BKCF01000001">
    <property type="protein sequence ID" value="GEQ85513.1"/>
    <property type="molecule type" value="Genomic_DNA"/>
</dbReference>
<dbReference type="PANTHER" id="PTHR34477:SF5">
    <property type="entry name" value="BSL5627 PROTEIN"/>
    <property type="match status" value="1"/>
</dbReference>
<proteinExistence type="inferred from homology"/>
<dbReference type="InterPro" id="IPR050190">
    <property type="entry name" value="UPF0213_domain"/>
</dbReference>
<dbReference type="InterPro" id="IPR035901">
    <property type="entry name" value="GIY-YIG_endonuc_sf"/>
</dbReference>
<comment type="similarity">
    <text evidence="1">Belongs to the UPF0213 family.</text>
</comment>
<dbReference type="CDD" id="cd10448">
    <property type="entry name" value="GIY-YIG_unchar_3"/>
    <property type="match status" value="1"/>
</dbReference>
<dbReference type="SUPFAM" id="SSF82771">
    <property type="entry name" value="GIY-YIG endonuclease"/>
    <property type="match status" value="1"/>
</dbReference>
<keyword evidence="4" id="KW-1185">Reference proteome</keyword>
<sequence>MRNDYKMKTMYTYIMAHIKNRLFYVGVTNNIKQRTFDHKNATYGTHTGTYNIKQLVWFEEHDSPLKAIRREKTIKKWKRDWKINLIESINPEWNDLAADWNFDGFITSKERFNKK</sequence>
<name>A0A5J4FUL3_9FLAO</name>
<dbReference type="Gene3D" id="3.40.1440.10">
    <property type="entry name" value="GIY-YIG endonuclease"/>
    <property type="match status" value="1"/>
</dbReference>